<proteinExistence type="predicted"/>
<comment type="caution">
    <text evidence="4">The sequence shown here is derived from an EMBL/GenBank/DDBJ whole genome shotgun (WGS) entry which is preliminary data.</text>
</comment>
<evidence type="ECO:0000313" key="3">
    <source>
        <dbReference type="EMBL" id="KAG2918218.1"/>
    </source>
</evidence>
<sequence>MSRRLRRSARLQARSLHAHKAPIATRPQQDQRTSDANATPSNPSQPVTAPTEVLLPTSSARVSMEFLLNPVSSTDDSISESSANDITNFDNDYEFRFSDVDDVDAVLIRGLRSKQMKTLTP</sequence>
<dbReference type="EMBL" id="RCMG01000644">
    <property type="protein sequence ID" value="KAG2850922.1"/>
    <property type="molecule type" value="Genomic_DNA"/>
</dbReference>
<protein>
    <submittedName>
        <fullName evidence="4">Uncharacterized protein</fullName>
    </submittedName>
</protein>
<dbReference type="Proteomes" id="UP000697107">
    <property type="component" value="Unassembled WGS sequence"/>
</dbReference>
<evidence type="ECO:0000256" key="1">
    <source>
        <dbReference type="SAM" id="MobiDB-lite"/>
    </source>
</evidence>
<organism evidence="4 5">
    <name type="scientific">Phytophthora cactorum</name>
    <dbReference type="NCBI Taxonomy" id="29920"/>
    <lineage>
        <taxon>Eukaryota</taxon>
        <taxon>Sar</taxon>
        <taxon>Stramenopiles</taxon>
        <taxon>Oomycota</taxon>
        <taxon>Peronosporomycetes</taxon>
        <taxon>Peronosporales</taxon>
        <taxon>Peronosporaceae</taxon>
        <taxon>Phytophthora</taxon>
    </lineage>
</organism>
<feature type="region of interest" description="Disordered" evidence="1">
    <location>
        <begin position="1"/>
        <end position="55"/>
    </location>
</feature>
<dbReference type="Proteomes" id="UP000736787">
    <property type="component" value="Unassembled WGS sequence"/>
</dbReference>
<evidence type="ECO:0000313" key="5">
    <source>
        <dbReference type="Proteomes" id="UP000697107"/>
    </source>
</evidence>
<evidence type="ECO:0000313" key="2">
    <source>
        <dbReference type="EMBL" id="KAG2850922.1"/>
    </source>
</evidence>
<evidence type="ECO:0000313" key="4">
    <source>
        <dbReference type="EMBL" id="KAG2971536.1"/>
    </source>
</evidence>
<dbReference type="AlphaFoldDB" id="A0A8T1FH48"/>
<accession>A0A8T1FH48</accession>
<reference evidence="4" key="1">
    <citation type="submission" date="2018-10" db="EMBL/GenBank/DDBJ databases">
        <title>Effector identification in a new, highly contiguous assembly of the strawberry crown rot pathogen Phytophthora cactorum.</title>
        <authorList>
            <person name="Armitage A.D."/>
            <person name="Nellist C.F."/>
            <person name="Bates H."/>
            <person name="Vickerstaff R.J."/>
            <person name="Harrison R.J."/>
        </authorList>
    </citation>
    <scope>NUCLEOTIDE SEQUENCE</scope>
    <source>
        <strain evidence="2">15-7</strain>
        <strain evidence="3">4040</strain>
        <strain evidence="4">P415</strain>
    </source>
</reference>
<dbReference type="EMBL" id="RCML01000663">
    <property type="protein sequence ID" value="KAG2971536.1"/>
    <property type="molecule type" value="Genomic_DNA"/>
</dbReference>
<gene>
    <name evidence="2" type="ORF">PC113_g16348</name>
    <name evidence="3" type="ORF">PC117_g17146</name>
    <name evidence="4" type="ORF">PC118_g16221</name>
</gene>
<feature type="compositionally biased region" description="Polar residues" evidence="1">
    <location>
        <begin position="26"/>
        <end position="48"/>
    </location>
</feature>
<dbReference type="EMBL" id="RCMK01000634">
    <property type="protein sequence ID" value="KAG2918218.1"/>
    <property type="molecule type" value="Genomic_DNA"/>
</dbReference>
<dbReference type="Proteomes" id="UP000735874">
    <property type="component" value="Unassembled WGS sequence"/>
</dbReference>
<name>A0A8T1FH48_9STRA</name>